<accession>A0A1I7T943</accession>
<evidence type="ECO:0000313" key="1">
    <source>
        <dbReference type="Proteomes" id="UP000095282"/>
    </source>
</evidence>
<protein>
    <submittedName>
        <fullName evidence="2">Ovule protein</fullName>
    </submittedName>
</protein>
<dbReference type="AlphaFoldDB" id="A0A1I7T943"/>
<organism evidence="1 2">
    <name type="scientific">Caenorhabditis tropicalis</name>
    <dbReference type="NCBI Taxonomy" id="1561998"/>
    <lineage>
        <taxon>Eukaryota</taxon>
        <taxon>Metazoa</taxon>
        <taxon>Ecdysozoa</taxon>
        <taxon>Nematoda</taxon>
        <taxon>Chromadorea</taxon>
        <taxon>Rhabditida</taxon>
        <taxon>Rhabditina</taxon>
        <taxon>Rhabditomorpha</taxon>
        <taxon>Rhabditoidea</taxon>
        <taxon>Rhabditidae</taxon>
        <taxon>Peloderinae</taxon>
        <taxon>Caenorhabditis</taxon>
    </lineage>
</organism>
<dbReference type="Proteomes" id="UP000095282">
    <property type="component" value="Unplaced"/>
</dbReference>
<evidence type="ECO:0000313" key="2">
    <source>
        <dbReference type="WBParaSite" id="Csp11.Scaffold552.g3637.t1"/>
    </source>
</evidence>
<proteinExistence type="predicted"/>
<reference evidence="2" key="1">
    <citation type="submission" date="2016-11" db="UniProtKB">
        <authorList>
            <consortium name="WormBaseParasite"/>
        </authorList>
    </citation>
    <scope>IDENTIFICATION</scope>
</reference>
<keyword evidence="1" id="KW-1185">Reference proteome</keyword>
<sequence length="92" mass="11169">MSCSLSLAHWFSSDKAGHKRCEPFSFPKRNPVSRDIPPFFPFLFEAEWSLKYRFEVSNKVRSKELKFWFIKEFVKIQWFNHPFFLESSFIHS</sequence>
<name>A0A1I7T943_9PELO</name>
<dbReference type="WBParaSite" id="Csp11.Scaffold552.g3637.t1">
    <property type="protein sequence ID" value="Csp11.Scaffold552.g3637.t1"/>
    <property type="gene ID" value="Csp11.Scaffold552.g3637"/>
</dbReference>